<keyword evidence="1" id="KW-0694">RNA-binding</keyword>
<evidence type="ECO:0000313" key="4">
    <source>
        <dbReference type="EnsemblPlants" id="EMT06380"/>
    </source>
</evidence>
<dbReference type="PROSITE" id="PS50102">
    <property type="entry name" value="RRM"/>
    <property type="match status" value="2"/>
</dbReference>
<dbReference type="CDD" id="cd00590">
    <property type="entry name" value="RRM_SF"/>
    <property type="match status" value="1"/>
</dbReference>
<dbReference type="InterPro" id="IPR000504">
    <property type="entry name" value="RRM_dom"/>
</dbReference>
<protein>
    <recommendedName>
        <fullName evidence="3">RRM domain-containing protein</fullName>
    </recommendedName>
</protein>
<dbReference type="PANTHER" id="PTHR21494">
    <property type="entry name" value="ACTIVATING SIGNAL COINTEGRATOR 1 COMPLEX SUBUNIT 2 ASC-1 COMPLEX SUBUNIT P100"/>
    <property type="match status" value="1"/>
</dbReference>
<feature type="compositionally biased region" description="Pro residues" evidence="2">
    <location>
        <begin position="913"/>
        <end position="949"/>
    </location>
</feature>
<feature type="region of interest" description="Disordered" evidence="2">
    <location>
        <begin position="819"/>
        <end position="838"/>
    </location>
</feature>
<evidence type="ECO:0000256" key="2">
    <source>
        <dbReference type="SAM" id="MobiDB-lite"/>
    </source>
</evidence>
<feature type="domain" description="RRM" evidence="3">
    <location>
        <begin position="506"/>
        <end position="578"/>
    </location>
</feature>
<proteinExistence type="predicted"/>
<dbReference type="InterPro" id="IPR012677">
    <property type="entry name" value="Nucleotide-bd_a/b_plait_sf"/>
</dbReference>
<evidence type="ECO:0000256" key="1">
    <source>
        <dbReference type="PROSITE-ProRule" id="PRU00176"/>
    </source>
</evidence>
<dbReference type="Pfam" id="PF07744">
    <property type="entry name" value="SPOC"/>
    <property type="match status" value="1"/>
</dbReference>
<sequence length="1272" mass="140355">MDTKQLLQLVPRVLKVISIVTIRIPGSFIVPLRLPSFLRSSVHHNKFFVLREVSNSIYQGLSAREIFDLSPVRQSSSSVEHTEQPFDHFEKIGRGPLHSGAELRSGELPNRALVRFFRRKDARLMPELEQVYLALITASRGCTSVQRILAKLIPQYASYCPTALEAAAKVSIKMYNWNLAIVTRGEDADGVAYRTARACIVGLVDICSTASLEAPKSSVITGICSAVYMTVLTFFISTFDGKDIHHIGSRRLSKLQDPMELLEILKQESGDDSQLAHDCLFELRAQSLLCIFLLSPENLLEACFALIASAETDHIRGLYFLNQLTCNMSNGISDLALDNNADVASQCTEMEIDLSGTKEIVDSKPSSDASGVSGRSMVESNECYITMAISRHPSLRGWLLRRYKKLCDSCGSTVLSEVSSCLKVLGSLSELDEDKSSMDCEPSVLEKPDKSAGEKTVNIDTHVLKSVQTDDVKTEKLADAKTGGRKSARPDLYVASVSSDVISVSKELWVGSLGNSAAEALVRSKFEEFGPLTNFLFYPSKEFALIEYGNIVHAVRACGYMRGSSIWGGDLQIRYLDRLIGSKGFVGGIAVGESCHIYVGKVKNQKEKDEVFDELKSAGLKRPCGCIDISGENAFILEFETSVDAAVAKAHIRRQAHSDVCSQDKNTSVHQLLVHNMDKSIPETEFINAFSRFGEVSRWQFNRIDGSCLIDYESHSAAACAKSQMHGARFGLKLISVESRTCSVGAVHDKTFSPVIRMPAQNLPDSSSHHEISDGNICRNPRVSAYHTGYTVQGDRPIYGPPPPNTQQLWQYKDLESNRAPQGMPPCPPVSAHRSSVMPPPPPPIQTSFVRPVYPGPGSPWENTTPNPPFGRVSPRIVSPRMMPGSSFRIPSAPPPFIPSCVTPRTPIPNVAPSPFAPLDMPPPPLSPPPLPVSEPPSVPPPPSSPPAQPSTDPCNSQKPCPHPQWQGSLTKSGIHYCTIYASRIELDACRYGSTVSEPAEWPSRLDVLKRTAFQHAKTIISNAPPNKEVEFDSSLNFLLSLSLTTAPLLDTKVHNIRYQSRPDHHGFCCQDDIVKDPSCLYPTADSVLHQRWQRHGRKKQQQSHRKKQQRCNRRSQERRTNKMQSQCSHTAEGPVSVVKAKHQVVVAAEARLYPTIHPGDKIGKVKLLAYKEQAKQKRNENIQELKGKKEVCRLLPCSNDDQKGFRDFISYLKLNKYAGVIKIAPVKPMGSRLLFILPPTSEVFGLLGLPPQPTECLIAVVLPKETTTEVS</sequence>
<feature type="domain" description="RRM" evidence="3">
    <location>
        <begin position="670"/>
        <end position="738"/>
    </location>
</feature>
<feature type="region of interest" description="Disordered" evidence="2">
    <location>
        <begin position="913"/>
        <end position="966"/>
    </location>
</feature>
<dbReference type="EnsemblPlants" id="EMT06380">
    <property type="protein sequence ID" value="EMT06380"/>
    <property type="gene ID" value="F775_06889"/>
</dbReference>
<organism evidence="4">
    <name type="scientific">Aegilops tauschii</name>
    <name type="common">Tausch's goatgrass</name>
    <name type="synonym">Aegilops squarrosa</name>
    <dbReference type="NCBI Taxonomy" id="37682"/>
    <lineage>
        <taxon>Eukaryota</taxon>
        <taxon>Viridiplantae</taxon>
        <taxon>Streptophyta</taxon>
        <taxon>Embryophyta</taxon>
        <taxon>Tracheophyta</taxon>
        <taxon>Spermatophyta</taxon>
        <taxon>Magnoliopsida</taxon>
        <taxon>Liliopsida</taxon>
        <taxon>Poales</taxon>
        <taxon>Poaceae</taxon>
        <taxon>BOP clade</taxon>
        <taxon>Pooideae</taxon>
        <taxon>Triticodae</taxon>
        <taxon>Triticeae</taxon>
        <taxon>Triticinae</taxon>
        <taxon>Aegilops</taxon>
    </lineage>
</organism>
<dbReference type="GO" id="GO:0043130">
    <property type="term" value="F:ubiquitin binding"/>
    <property type="evidence" value="ECO:0007669"/>
    <property type="project" value="TreeGrafter"/>
</dbReference>
<name>M8AXI4_AEGTA</name>
<dbReference type="PANTHER" id="PTHR21494:SF2">
    <property type="entry name" value="NUCLEIC ACID BINDING PROTEIN"/>
    <property type="match status" value="1"/>
</dbReference>
<accession>M8AXI4</accession>
<dbReference type="InterPro" id="IPR035979">
    <property type="entry name" value="RBD_domain_sf"/>
</dbReference>
<reference evidence="4" key="1">
    <citation type="submission" date="2015-06" db="UniProtKB">
        <authorList>
            <consortium name="EnsemblPlants"/>
        </authorList>
    </citation>
    <scope>IDENTIFICATION</scope>
</reference>
<dbReference type="GO" id="GO:0003723">
    <property type="term" value="F:RNA binding"/>
    <property type="evidence" value="ECO:0007669"/>
    <property type="project" value="UniProtKB-UniRule"/>
</dbReference>
<dbReference type="SMART" id="SM00360">
    <property type="entry name" value="RRM"/>
    <property type="match status" value="2"/>
</dbReference>
<dbReference type="Gene3D" id="3.30.70.330">
    <property type="match status" value="2"/>
</dbReference>
<feature type="region of interest" description="Disordered" evidence="2">
    <location>
        <begin position="1092"/>
        <end position="1135"/>
    </location>
</feature>
<dbReference type="SUPFAM" id="SSF54928">
    <property type="entry name" value="RNA-binding domain, RBD"/>
    <property type="match status" value="1"/>
</dbReference>
<dbReference type="InterPro" id="IPR052586">
    <property type="entry name" value="ASCC2"/>
</dbReference>
<evidence type="ECO:0000259" key="3">
    <source>
        <dbReference type="PROSITE" id="PS50102"/>
    </source>
</evidence>
<feature type="compositionally biased region" description="Basic residues" evidence="2">
    <location>
        <begin position="1092"/>
        <end position="1114"/>
    </location>
</feature>
<dbReference type="InterPro" id="IPR012921">
    <property type="entry name" value="SPOC_C"/>
</dbReference>
<dbReference type="FunFam" id="3.30.70.330:FF:000777">
    <property type="entry name" value="Os01g0765300 protein"/>
    <property type="match status" value="1"/>
</dbReference>
<dbReference type="AlphaFoldDB" id="M8AXI4"/>